<evidence type="ECO:0000256" key="1">
    <source>
        <dbReference type="ARBA" id="ARBA00004123"/>
    </source>
</evidence>
<evidence type="ECO:0000256" key="3">
    <source>
        <dbReference type="ARBA" id="ARBA00023242"/>
    </source>
</evidence>
<dbReference type="GO" id="GO:0003723">
    <property type="term" value="F:RNA binding"/>
    <property type="evidence" value="ECO:0007669"/>
    <property type="project" value="TreeGrafter"/>
</dbReference>
<dbReference type="AlphaFoldDB" id="A0AA88YEF6"/>
<comment type="caution">
    <text evidence="5">The sequence shown here is derived from an EMBL/GenBank/DDBJ whole genome shotgun (WGS) entry which is preliminary data.</text>
</comment>
<dbReference type="InterPro" id="IPR051958">
    <property type="entry name" value="Alba-like_NAB"/>
</dbReference>
<accession>A0AA88YEF6</accession>
<dbReference type="InterPro" id="IPR002775">
    <property type="entry name" value="DNA/RNA-bd_Alba-like"/>
</dbReference>
<dbReference type="GO" id="GO:0005634">
    <property type="term" value="C:nucleus"/>
    <property type="evidence" value="ECO:0007669"/>
    <property type="project" value="UniProtKB-SubCell"/>
</dbReference>
<comment type="subcellular location">
    <subcellularLocation>
        <location evidence="1">Nucleus</location>
    </subcellularLocation>
</comment>
<evidence type="ECO:0000313" key="6">
    <source>
        <dbReference type="Proteomes" id="UP001186944"/>
    </source>
</evidence>
<keyword evidence="3" id="KW-0539">Nucleus</keyword>
<feature type="domain" description="DNA/RNA-binding protein Alba-like" evidence="4">
    <location>
        <begin position="26"/>
        <end position="78"/>
    </location>
</feature>
<dbReference type="Pfam" id="PF01918">
    <property type="entry name" value="Alba"/>
    <property type="match status" value="1"/>
</dbReference>
<dbReference type="Proteomes" id="UP001186944">
    <property type="component" value="Unassembled WGS sequence"/>
</dbReference>
<dbReference type="SUPFAM" id="SSF82704">
    <property type="entry name" value="AlbA-like"/>
    <property type="match status" value="1"/>
</dbReference>
<keyword evidence="6" id="KW-1185">Reference proteome</keyword>
<dbReference type="EMBL" id="VSWD01000005">
    <property type="protein sequence ID" value="KAK3103243.1"/>
    <property type="molecule type" value="Genomic_DNA"/>
</dbReference>
<reference evidence="5" key="1">
    <citation type="submission" date="2019-08" db="EMBL/GenBank/DDBJ databases">
        <title>The improved chromosome-level genome for the pearl oyster Pinctada fucata martensii using PacBio sequencing and Hi-C.</title>
        <authorList>
            <person name="Zheng Z."/>
        </authorList>
    </citation>
    <scope>NUCLEOTIDE SEQUENCE</scope>
    <source>
        <strain evidence="5">ZZ-2019</strain>
        <tissue evidence="5">Adductor muscle</tissue>
    </source>
</reference>
<evidence type="ECO:0000259" key="4">
    <source>
        <dbReference type="Pfam" id="PF01918"/>
    </source>
</evidence>
<dbReference type="InterPro" id="IPR036882">
    <property type="entry name" value="Alba-like_dom_sf"/>
</dbReference>
<proteinExistence type="inferred from homology"/>
<dbReference type="PANTHER" id="PTHR13516:SF4">
    <property type="entry name" value="FI09323P"/>
    <property type="match status" value="1"/>
</dbReference>
<organism evidence="5 6">
    <name type="scientific">Pinctada imbricata</name>
    <name type="common">Atlantic pearl-oyster</name>
    <name type="synonym">Pinctada martensii</name>
    <dbReference type="NCBI Taxonomy" id="66713"/>
    <lineage>
        <taxon>Eukaryota</taxon>
        <taxon>Metazoa</taxon>
        <taxon>Spiralia</taxon>
        <taxon>Lophotrochozoa</taxon>
        <taxon>Mollusca</taxon>
        <taxon>Bivalvia</taxon>
        <taxon>Autobranchia</taxon>
        <taxon>Pteriomorphia</taxon>
        <taxon>Pterioida</taxon>
        <taxon>Pterioidea</taxon>
        <taxon>Pteriidae</taxon>
        <taxon>Pinctada</taxon>
    </lineage>
</organism>
<dbReference type="GO" id="GO:0000172">
    <property type="term" value="C:ribonuclease MRP complex"/>
    <property type="evidence" value="ECO:0007669"/>
    <property type="project" value="TreeGrafter"/>
</dbReference>
<protein>
    <recommendedName>
        <fullName evidence="4">DNA/RNA-binding protein Alba-like domain-containing protein</fullName>
    </recommendedName>
</protein>
<dbReference type="GO" id="GO:0001682">
    <property type="term" value="P:tRNA 5'-leader removal"/>
    <property type="evidence" value="ECO:0007669"/>
    <property type="project" value="TreeGrafter"/>
</dbReference>
<evidence type="ECO:0000313" key="5">
    <source>
        <dbReference type="EMBL" id="KAK3103243.1"/>
    </source>
</evidence>
<dbReference type="Gene3D" id="3.30.110.20">
    <property type="entry name" value="Alba-like domain"/>
    <property type="match status" value="1"/>
</dbReference>
<sequence>MEHYTKGETIEVEVPPVFPPDGATVEMRVNAGSKIRNLMGFAIKKMKENDTRKIVWNGSGKAITKTVSCAEIMKRKIKVCNGILYFIMH</sequence>
<dbReference type="PANTHER" id="PTHR13516">
    <property type="entry name" value="RIBONUCLEASE P SUBUNIT P25"/>
    <property type="match status" value="1"/>
</dbReference>
<gene>
    <name evidence="5" type="ORF">FSP39_017770</name>
</gene>
<name>A0AA88YEF6_PINIB</name>
<evidence type="ECO:0000256" key="2">
    <source>
        <dbReference type="ARBA" id="ARBA00008018"/>
    </source>
</evidence>
<comment type="similarity">
    <text evidence="2">Belongs to the histone-like Alba family.</text>
</comment>